<comment type="similarity">
    <text evidence="2">Belongs to the importin beta family.</text>
</comment>
<evidence type="ECO:0000256" key="5">
    <source>
        <dbReference type="ARBA" id="ARBA00023242"/>
    </source>
</evidence>
<dbReference type="InterPro" id="IPR016024">
    <property type="entry name" value="ARM-type_fold"/>
</dbReference>
<evidence type="ECO:0000256" key="2">
    <source>
        <dbReference type="ARBA" id="ARBA00007991"/>
    </source>
</evidence>
<name>A0AAV3P1R7_LITER</name>
<evidence type="ECO:0000313" key="8">
    <source>
        <dbReference type="Proteomes" id="UP001454036"/>
    </source>
</evidence>
<sequence>MMLHLSWKLEGFGAALSGVAGNRELPFGLPAVILKQLIKKHWHEDDESFEHPIISSEEKATIRGLLLTSLGDSHKKICTAVSMAVASIAHYDWPEDWPELLPCVLGLINGQTNMNAVHGALRCLALLSADMDDKMVPKLVPVLFPSLHRIVSSPQMYEKSLRSKALSIVYACTSMLGVMTGVYKSETSSLMSPMLQPWIEQFSTILSHPMQSEDPDDWDMRMEVLKCLNQFAQCFPGLMESQFAVILPPLWQTFVSSLTIYQRSLVEGTEDAYEGRYDSEGVERSLESFIIQLFEFLLTILGSAKLLKAIESNAKEIVYYTIAFMQMTEQQMHSWSLDANQYVADEDDNSYSCRVSGSLLLEEIVNACGAEGVVAICDGAKRRFNESQQAKTVGSTGWWRIREATLFALASVSERLLEAEESEVSAGLSKILEQVLAEDMTTGLWLICDYPFLHARMFSSAAKFSSMINTSTVEHLIYAATRAIAMDVSPPVKVGACRALSELLPDASKRIIQPNLMELFSSLTDLLNHASDETMHLVLETLQAAVVAGHESIAPVEPILSPIILNMWASHVSDPFISIDALEVLEAIRNAPGCFHPLASRVLPYIHPILNNPQQQPDGLVAGSLDLATMLLNNAPTDVVKGVYEVTFDLVIRIILQTDDHSEMQNATQCLASLISGGKQDLLSWGSNSGFMMRSLLDVASRLLDPEVESSGSLFVGNYILQLILHFPTQMAKHIRDLVSALIRRMQSSQSAGLRSSLLLIFARLIHMSVPQVEQFIDLLITIPAEGHQNSLTYLISEWTRLQGEVQGAYQIKVTTTALALLLATRHNELEKIIVQGHLIKSTAGITTRSRAKVAPDQWTSVPVAAKILALLADTLIEIEEQVIDEDDQVSDWEEIQSTEVEANNDLLNSVSLASHSRPSYNYLDALAKTFTEDQDDSYQDDLFCHADPLNEINMVKYLAQCIANFSQSDGQYFDQLLQNLTKAQRDAIQMVLNQ</sequence>
<dbReference type="PANTHER" id="PTHR10997:SF9">
    <property type="entry name" value="IMPORTIN-9"/>
    <property type="match status" value="1"/>
</dbReference>
<dbReference type="InterPro" id="IPR058669">
    <property type="entry name" value="TPR_IPO7/11-like"/>
</dbReference>
<dbReference type="FunFam" id="1.25.10.10:FF:000459">
    <property type="entry name" value="ARM repeat superfamily protein"/>
    <property type="match status" value="1"/>
</dbReference>
<comment type="caution">
    <text evidence="7">The sequence shown here is derived from an EMBL/GenBank/DDBJ whole genome shotgun (WGS) entry which is preliminary data.</text>
</comment>
<reference evidence="7 8" key="1">
    <citation type="submission" date="2024-01" db="EMBL/GenBank/DDBJ databases">
        <title>The complete chloroplast genome sequence of Lithospermum erythrorhizon: insights into the phylogenetic relationship among Boraginaceae species and the maternal lineages of purple gromwells.</title>
        <authorList>
            <person name="Okada T."/>
            <person name="Watanabe K."/>
        </authorList>
    </citation>
    <scope>NUCLEOTIDE SEQUENCE [LARGE SCALE GENOMIC DNA]</scope>
</reference>
<dbReference type="InterPro" id="IPR056840">
    <property type="entry name" value="HEAT_IPO9_central"/>
</dbReference>
<evidence type="ECO:0000256" key="1">
    <source>
        <dbReference type="ARBA" id="ARBA00004123"/>
    </source>
</evidence>
<dbReference type="InterPro" id="IPR011989">
    <property type="entry name" value="ARM-like"/>
</dbReference>
<dbReference type="Pfam" id="PF03810">
    <property type="entry name" value="IBN_N"/>
    <property type="match status" value="1"/>
</dbReference>
<keyword evidence="3" id="KW-0813">Transport</keyword>
<dbReference type="EMBL" id="BAABME010000584">
    <property type="protein sequence ID" value="GAA0143967.1"/>
    <property type="molecule type" value="Genomic_DNA"/>
</dbReference>
<dbReference type="GO" id="GO:0005829">
    <property type="term" value="C:cytosol"/>
    <property type="evidence" value="ECO:0007669"/>
    <property type="project" value="TreeGrafter"/>
</dbReference>
<dbReference type="Proteomes" id="UP001454036">
    <property type="component" value="Unassembled WGS sequence"/>
</dbReference>
<feature type="domain" description="Importin N-terminal" evidence="6">
    <location>
        <begin position="31"/>
        <end position="72"/>
    </location>
</feature>
<protein>
    <submittedName>
        <fullName evidence="7">Transporter</fullName>
    </submittedName>
</protein>
<evidence type="ECO:0000259" key="6">
    <source>
        <dbReference type="PROSITE" id="PS50166"/>
    </source>
</evidence>
<dbReference type="Pfam" id="PF25018">
    <property type="entry name" value="HEAT_IPO9_c"/>
    <property type="match status" value="1"/>
</dbReference>
<dbReference type="Pfam" id="PF25758">
    <property type="entry name" value="TPR_IPO11"/>
    <property type="match status" value="1"/>
</dbReference>
<dbReference type="SUPFAM" id="SSF48371">
    <property type="entry name" value="ARM repeat"/>
    <property type="match status" value="1"/>
</dbReference>
<dbReference type="Gene3D" id="1.25.10.10">
    <property type="entry name" value="Leucine-rich Repeat Variant"/>
    <property type="match status" value="1"/>
</dbReference>
<dbReference type="GO" id="GO:0006606">
    <property type="term" value="P:protein import into nucleus"/>
    <property type="evidence" value="ECO:0007669"/>
    <property type="project" value="TreeGrafter"/>
</dbReference>
<proteinExistence type="inferred from homology"/>
<dbReference type="GO" id="GO:0005635">
    <property type="term" value="C:nuclear envelope"/>
    <property type="evidence" value="ECO:0007669"/>
    <property type="project" value="TreeGrafter"/>
</dbReference>
<dbReference type="AlphaFoldDB" id="A0AAV3P1R7"/>
<organism evidence="7 8">
    <name type="scientific">Lithospermum erythrorhizon</name>
    <name type="common">Purple gromwell</name>
    <name type="synonym">Lithospermum officinale var. erythrorhizon</name>
    <dbReference type="NCBI Taxonomy" id="34254"/>
    <lineage>
        <taxon>Eukaryota</taxon>
        <taxon>Viridiplantae</taxon>
        <taxon>Streptophyta</taxon>
        <taxon>Embryophyta</taxon>
        <taxon>Tracheophyta</taxon>
        <taxon>Spermatophyta</taxon>
        <taxon>Magnoliopsida</taxon>
        <taxon>eudicotyledons</taxon>
        <taxon>Gunneridae</taxon>
        <taxon>Pentapetalae</taxon>
        <taxon>asterids</taxon>
        <taxon>lamiids</taxon>
        <taxon>Boraginales</taxon>
        <taxon>Boraginaceae</taxon>
        <taxon>Boraginoideae</taxon>
        <taxon>Lithospermeae</taxon>
        <taxon>Lithospermum</taxon>
    </lineage>
</organism>
<dbReference type="PROSITE" id="PS50166">
    <property type="entry name" value="IMPORTIN_B_NT"/>
    <property type="match status" value="1"/>
</dbReference>
<dbReference type="InterPro" id="IPR001494">
    <property type="entry name" value="Importin-beta_N"/>
</dbReference>
<evidence type="ECO:0000256" key="4">
    <source>
        <dbReference type="ARBA" id="ARBA00022927"/>
    </source>
</evidence>
<dbReference type="GO" id="GO:0031267">
    <property type="term" value="F:small GTPase binding"/>
    <property type="evidence" value="ECO:0007669"/>
    <property type="project" value="InterPro"/>
</dbReference>
<dbReference type="PANTHER" id="PTHR10997">
    <property type="entry name" value="IMPORTIN-7, 8, 11"/>
    <property type="match status" value="1"/>
</dbReference>
<evidence type="ECO:0000313" key="7">
    <source>
        <dbReference type="EMBL" id="GAA0143967.1"/>
    </source>
</evidence>
<keyword evidence="4" id="KW-0653">Protein transport</keyword>
<comment type="subcellular location">
    <subcellularLocation>
        <location evidence="1">Nucleus</location>
    </subcellularLocation>
</comment>
<accession>A0AAV3P1R7</accession>
<evidence type="ECO:0000256" key="3">
    <source>
        <dbReference type="ARBA" id="ARBA00022448"/>
    </source>
</evidence>
<keyword evidence="8" id="KW-1185">Reference proteome</keyword>
<gene>
    <name evidence="7" type="ORF">LIER_04528</name>
</gene>
<keyword evidence="5" id="KW-0539">Nucleus</keyword>